<dbReference type="AlphaFoldDB" id="A0A6I4SUA8"/>
<proteinExistence type="predicted"/>
<dbReference type="Proteomes" id="UP000433652">
    <property type="component" value="Unassembled WGS sequence"/>
</dbReference>
<sequence>MSASIVVLVFIPLVPLLLGWASAVDPAEFRPHQSDAANILADLSSEMNALAVGMIVSLFLLVREWPGKMPFSVWTALGLGVLAGLTSSYSGLNYRFAMAEQLLNSDLAFEFIGNRLGLQGTALLFCLAVVVYVSVYRILSRNSDTADKVG</sequence>
<organism evidence="2 3">
    <name type="scientific">Croceibacterium salegens</name>
    <dbReference type="NCBI Taxonomy" id="1737568"/>
    <lineage>
        <taxon>Bacteria</taxon>
        <taxon>Pseudomonadati</taxon>
        <taxon>Pseudomonadota</taxon>
        <taxon>Alphaproteobacteria</taxon>
        <taxon>Sphingomonadales</taxon>
        <taxon>Erythrobacteraceae</taxon>
        <taxon>Croceibacterium</taxon>
    </lineage>
</organism>
<evidence type="ECO:0000313" key="2">
    <source>
        <dbReference type="EMBL" id="MXO58560.1"/>
    </source>
</evidence>
<evidence type="ECO:0000256" key="1">
    <source>
        <dbReference type="SAM" id="Phobius"/>
    </source>
</evidence>
<keyword evidence="3" id="KW-1185">Reference proteome</keyword>
<gene>
    <name evidence="2" type="ORF">GRI89_03260</name>
</gene>
<dbReference type="EMBL" id="WTYM01000028">
    <property type="protein sequence ID" value="MXO58560.1"/>
    <property type="molecule type" value="Genomic_DNA"/>
</dbReference>
<keyword evidence="1" id="KW-0472">Membrane</keyword>
<feature type="transmembrane region" description="Helical" evidence="1">
    <location>
        <begin position="47"/>
        <end position="62"/>
    </location>
</feature>
<reference evidence="2 3" key="1">
    <citation type="submission" date="2019-12" db="EMBL/GenBank/DDBJ databases">
        <title>Genomic-based taxomic classification of the family Erythrobacteraceae.</title>
        <authorList>
            <person name="Xu L."/>
        </authorList>
    </citation>
    <scope>NUCLEOTIDE SEQUENCE [LARGE SCALE GENOMIC DNA]</scope>
    <source>
        <strain evidence="2 3">MCCC 1K01500</strain>
    </source>
</reference>
<evidence type="ECO:0000313" key="3">
    <source>
        <dbReference type="Proteomes" id="UP000433652"/>
    </source>
</evidence>
<dbReference type="RefSeq" id="WP_159792160.1">
    <property type="nucleotide sequence ID" value="NZ_WTYM01000028.1"/>
</dbReference>
<comment type="caution">
    <text evidence="2">The sequence shown here is derived from an EMBL/GenBank/DDBJ whole genome shotgun (WGS) entry which is preliminary data.</text>
</comment>
<feature type="transmembrane region" description="Helical" evidence="1">
    <location>
        <begin position="116"/>
        <end position="139"/>
    </location>
</feature>
<accession>A0A6I4SUA8</accession>
<keyword evidence="1" id="KW-1133">Transmembrane helix</keyword>
<name>A0A6I4SUA8_9SPHN</name>
<protein>
    <submittedName>
        <fullName evidence="2">Uncharacterized protein</fullName>
    </submittedName>
</protein>
<keyword evidence="1" id="KW-0812">Transmembrane</keyword>
<feature type="transmembrane region" description="Helical" evidence="1">
    <location>
        <begin position="74"/>
        <end position="96"/>
    </location>
</feature>